<proteinExistence type="predicted"/>
<dbReference type="AlphaFoldDB" id="S2JDX9"/>
<dbReference type="VEuPathDB" id="FungiDB:HMPREF1544_06562"/>
<dbReference type="OrthoDB" id="2379842at2759"/>
<dbReference type="EMBL" id="KE123984">
    <property type="protein sequence ID" value="EPB86682.1"/>
    <property type="molecule type" value="Genomic_DNA"/>
</dbReference>
<evidence type="ECO:0000313" key="1">
    <source>
        <dbReference type="EMBL" id="EPB86682.1"/>
    </source>
</evidence>
<accession>S2JDX9</accession>
<sequence>MALRANKLVFAFLEGYCYLNNRKLLPQRFYSPNNTFCHYIQQTCVSALRKRCYNIFAGSSKEKMKLSVAPLMMHIVTTHGGDKPNHWVTMKLKRSIKLKWPTIDKLYRKAATMTLVKYSLKDKNAYKAVECCSALVPGGDKPTLRNLASFL</sequence>
<dbReference type="Proteomes" id="UP000014254">
    <property type="component" value="Unassembled WGS sequence"/>
</dbReference>
<gene>
    <name evidence="1" type="ORF">HMPREF1544_06562</name>
</gene>
<evidence type="ECO:0000313" key="2">
    <source>
        <dbReference type="Proteomes" id="UP000014254"/>
    </source>
</evidence>
<reference evidence="2" key="1">
    <citation type="submission" date="2013-05" db="EMBL/GenBank/DDBJ databases">
        <title>The Genome sequence of Mucor circinelloides f. circinelloides 1006PhL.</title>
        <authorList>
            <consortium name="The Broad Institute Genomics Platform"/>
            <person name="Cuomo C."/>
            <person name="Earl A."/>
            <person name="Findley K."/>
            <person name="Lee S.C."/>
            <person name="Walker B."/>
            <person name="Young S."/>
            <person name="Zeng Q."/>
            <person name="Gargeya S."/>
            <person name="Fitzgerald M."/>
            <person name="Haas B."/>
            <person name="Abouelleil A."/>
            <person name="Allen A.W."/>
            <person name="Alvarado L."/>
            <person name="Arachchi H.M."/>
            <person name="Berlin A.M."/>
            <person name="Chapman S.B."/>
            <person name="Gainer-Dewar J."/>
            <person name="Goldberg J."/>
            <person name="Griggs A."/>
            <person name="Gujja S."/>
            <person name="Hansen M."/>
            <person name="Howarth C."/>
            <person name="Imamovic A."/>
            <person name="Ireland A."/>
            <person name="Larimer J."/>
            <person name="McCowan C."/>
            <person name="Murphy C."/>
            <person name="Pearson M."/>
            <person name="Poon T.W."/>
            <person name="Priest M."/>
            <person name="Roberts A."/>
            <person name="Saif S."/>
            <person name="Shea T."/>
            <person name="Sisk P."/>
            <person name="Sykes S."/>
            <person name="Wortman J."/>
            <person name="Nusbaum C."/>
            <person name="Birren B."/>
        </authorList>
    </citation>
    <scope>NUCLEOTIDE SEQUENCE [LARGE SCALE GENOMIC DNA]</scope>
    <source>
        <strain evidence="2">1006PhL</strain>
    </source>
</reference>
<keyword evidence="2" id="KW-1185">Reference proteome</keyword>
<name>S2JDX9_MUCC1</name>
<dbReference type="InParanoid" id="S2JDX9"/>
<organism evidence="1 2">
    <name type="scientific">Mucor circinelloides f. circinelloides (strain 1006PhL)</name>
    <name type="common">Mucormycosis agent</name>
    <name type="synonym">Calyptromyces circinelloides</name>
    <dbReference type="NCBI Taxonomy" id="1220926"/>
    <lineage>
        <taxon>Eukaryota</taxon>
        <taxon>Fungi</taxon>
        <taxon>Fungi incertae sedis</taxon>
        <taxon>Mucoromycota</taxon>
        <taxon>Mucoromycotina</taxon>
        <taxon>Mucoromycetes</taxon>
        <taxon>Mucorales</taxon>
        <taxon>Mucorineae</taxon>
        <taxon>Mucoraceae</taxon>
        <taxon>Mucor</taxon>
    </lineage>
</organism>
<protein>
    <submittedName>
        <fullName evidence="1">Uncharacterized protein</fullName>
    </submittedName>
</protein>